<gene>
    <name evidence="3" type="ORF">Sxan_08270</name>
</gene>
<dbReference type="EMBL" id="BNEE01000004">
    <property type="protein sequence ID" value="GHI83463.1"/>
    <property type="molecule type" value="Genomic_DNA"/>
</dbReference>
<accession>A0A919L9K7</accession>
<dbReference type="RefSeq" id="WP_237403292.1">
    <property type="nucleotide sequence ID" value="NZ_BNEE01000004.1"/>
</dbReference>
<sequence length="251" mass="25779">MNGARSYGGPDPEEGGGGGAGGAASLRVRHAPARPRAAVLFLHGGRADALEPPPALNLPGARLALFSSSLLRAAGPGQVAVADVRYRHRGWNGPREDPVHDARAALGALVRRTGEVPVVLVGHSMGGRAALRAAGHPQVCGVLALAPWCPPHEPVAHLRHRRVAVLHDQRDRVTSADEAWEFLVRAGAAGARTLGVRMPAGGHAMLRDARTWHRITTSLVLGMLGLGPLPPALTGAGPSAGVLGAASLDGP</sequence>
<reference evidence="3" key="1">
    <citation type="submission" date="2020-09" db="EMBL/GenBank/DDBJ databases">
        <title>Whole genome shotgun sequence of Streptomyces xanthophaeus NBRC 12829.</title>
        <authorList>
            <person name="Komaki H."/>
            <person name="Tamura T."/>
        </authorList>
    </citation>
    <scope>NUCLEOTIDE SEQUENCE</scope>
    <source>
        <strain evidence="3">NBRC 12829</strain>
    </source>
</reference>
<protein>
    <recommendedName>
        <fullName evidence="2">Serine aminopeptidase S33 domain-containing protein</fullName>
    </recommendedName>
</protein>
<name>A0A919L9K7_9ACTN</name>
<proteinExistence type="predicted"/>
<dbReference type="InterPro" id="IPR022742">
    <property type="entry name" value="Hydrolase_4"/>
</dbReference>
<keyword evidence="4" id="KW-1185">Reference proteome</keyword>
<dbReference type="InterPro" id="IPR029058">
    <property type="entry name" value="AB_hydrolase_fold"/>
</dbReference>
<evidence type="ECO:0000313" key="4">
    <source>
        <dbReference type="Proteomes" id="UP000600026"/>
    </source>
</evidence>
<feature type="domain" description="Serine aminopeptidase S33" evidence="2">
    <location>
        <begin position="88"/>
        <end position="156"/>
    </location>
</feature>
<dbReference type="Gene3D" id="3.40.50.1820">
    <property type="entry name" value="alpha/beta hydrolase"/>
    <property type="match status" value="1"/>
</dbReference>
<evidence type="ECO:0000259" key="2">
    <source>
        <dbReference type="Pfam" id="PF12146"/>
    </source>
</evidence>
<comment type="caution">
    <text evidence="3">The sequence shown here is derived from an EMBL/GenBank/DDBJ whole genome shotgun (WGS) entry which is preliminary data.</text>
</comment>
<evidence type="ECO:0000313" key="3">
    <source>
        <dbReference type="EMBL" id="GHI83463.1"/>
    </source>
</evidence>
<evidence type="ECO:0000256" key="1">
    <source>
        <dbReference type="SAM" id="MobiDB-lite"/>
    </source>
</evidence>
<dbReference type="Pfam" id="PF12146">
    <property type="entry name" value="Hydrolase_4"/>
    <property type="match status" value="1"/>
</dbReference>
<dbReference type="Proteomes" id="UP000600026">
    <property type="component" value="Unassembled WGS sequence"/>
</dbReference>
<dbReference type="AlphaFoldDB" id="A0A919L9K7"/>
<feature type="region of interest" description="Disordered" evidence="1">
    <location>
        <begin position="1"/>
        <end position="24"/>
    </location>
</feature>
<organism evidence="3 4">
    <name type="scientific">Streptomyces xanthophaeus</name>
    <dbReference type="NCBI Taxonomy" id="67385"/>
    <lineage>
        <taxon>Bacteria</taxon>
        <taxon>Bacillati</taxon>
        <taxon>Actinomycetota</taxon>
        <taxon>Actinomycetes</taxon>
        <taxon>Kitasatosporales</taxon>
        <taxon>Streptomycetaceae</taxon>
        <taxon>Streptomyces</taxon>
    </lineage>
</organism>
<dbReference type="SUPFAM" id="SSF53474">
    <property type="entry name" value="alpha/beta-Hydrolases"/>
    <property type="match status" value="1"/>
</dbReference>